<feature type="compositionally biased region" description="Basic and acidic residues" evidence="1">
    <location>
        <begin position="99"/>
        <end position="116"/>
    </location>
</feature>
<protein>
    <submittedName>
        <fullName evidence="2">Uncharacterized protein</fullName>
    </submittedName>
</protein>
<comment type="caution">
    <text evidence="2">The sequence shown here is derived from an EMBL/GenBank/DDBJ whole genome shotgun (WGS) entry which is preliminary data.</text>
</comment>
<evidence type="ECO:0000256" key="1">
    <source>
        <dbReference type="SAM" id="MobiDB-lite"/>
    </source>
</evidence>
<organism evidence="2 4">
    <name type="scientific">Anaeramoeba flamelloides</name>
    <dbReference type="NCBI Taxonomy" id="1746091"/>
    <lineage>
        <taxon>Eukaryota</taxon>
        <taxon>Metamonada</taxon>
        <taxon>Anaeramoebidae</taxon>
        <taxon>Anaeramoeba</taxon>
    </lineage>
</organism>
<sequence>MSNLNPQKKQQEDISDEFSNLSGNKKVASHLLSRGSLHNKGFDSADWSMGTDHLKNVNKKSNMERNRGRNQQKTKKSRLTVSIESTENDNNQQSGTRLQKTEMKTRGKSPLRDEQN</sequence>
<evidence type="ECO:0000313" key="3">
    <source>
        <dbReference type="EMBL" id="KAJ6238211.1"/>
    </source>
</evidence>
<feature type="compositionally biased region" description="Polar residues" evidence="1">
    <location>
        <begin position="79"/>
        <end position="98"/>
    </location>
</feature>
<proteinExistence type="predicted"/>
<name>A0AAV7Z1I4_9EUKA</name>
<dbReference type="EMBL" id="JANTQA010000036">
    <property type="protein sequence ID" value="KAJ3435976.1"/>
    <property type="molecule type" value="Genomic_DNA"/>
</dbReference>
<feature type="region of interest" description="Disordered" evidence="1">
    <location>
        <begin position="1"/>
        <end position="116"/>
    </location>
</feature>
<gene>
    <name evidence="2" type="ORF">M0812_18019</name>
    <name evidence="3" type="ORF">M0813_26178</name>
</gene>
<evidence type="ECO:0000313" key="5">
    <source>
        <dbReference type="Proteomes" id="UP001150062"/>
    </source>
</evidence>
<reference evidence="2" key="2">
    <citation type="submission" date="2022-08" db="EMBL/GenBank/DDBJ databases">
        <title>Novel sulphate-reducing endosymbionts in the free-living metamonad Anaeramoeba.</title>
        <authorList>
            <person name="Jerlstrom-Hultqvist J."/>
            <person name="Cepicka I."/>
            <person name="Gallot-Lavallee L."/>
            <person name="Salas-Leiva D."/>
            <person name="Curtis B.A."/>
            <person name="Zahonova K."/>
            <person name="Pipaliya S."/>
            <person name="Dacks J."/>
            <person name="Roger A.J."/>
        </authorList>
    </citation>
    <scope>NUCLEOTIDE SEQUENCE</scope>
    <source>
        <strain evidence="2">Busselton2</strain>
    </source>
</reference>
<dbReference type="Proteomes" id="UP001146793">
    <property type="component" value="Unassembled WGS sequence"/>
</dbReference>
<dbReference type="AlphaFoldDB" id="A0AAV7Z1I4"/>
<evidence type="ECO:0000313" key="4">
    <source>
        <dbReference type="Proteomes" id="UP001146793"/>
    </source>
</evidence>
<keyword evidence="5" id="KW-1185">Reference proteome</keyword>
<evidence type="ECO:0000313" key="2">
    <source>
        <dbReference type="EMBL" id="KAJ3435976.1"/>
    </source>
</evidence>
<accession>A0AAV7Z1I4</accession>
<reference evidence="3" key="1">
    <citation type="submission" date="2022-08" db="EMBL/GenBank/DDBJ databases">
        <title>Novel sulfate-reducing endosymbionts in the free-living metamonad Anaeramoeba.</title>
        <authorList>
            <person name="Jerlstrom-Hultqvist J."/>
            <person name="Cepicka I."/>
            <person name="Gallot-Lavallee L."/>
            <person name="Salas-Leiva D."/>
            <person name="Curtis B.A."/>
            <person name="Zahonova K."/>
            <person name="Pipaliya S."/>
            <person name="Dacks J."/>
            <person name="Roger A.J."/>
        </authorList>
    </citation>
    <scope>NUCLEOTIDE SEQUENCE</scope>
    <source>
        <strain evidence="3">Schooner1</strain>
    </source>
</reference>
<dbReference type="Proteomes" id="UP001150062">
    <property type="component" value="Unassembled WGS sequence"/>
</dbReference>
<dbReference type="EMBL" id="JAOAOG010000233">
    <property type="protein sequence ID" value="KAJ6238211.1"/>
    <property type="molecule type" value="Genomic_DNA"/>
</dbReference>
<feature type="compositionally biased region" description="Basic residues" evidence="1">
    <location>
        <begin position="68"/>
        <end position="78"/>
    </location>
</feature>